<dbReference type="Proteomes" id="UP001050691">
    <property type="component" value="Unassembled WGS sequence"/>
</dbReference>
<sequence length="289" mass="32881">MAAPSGSGRSGGPNVFIFDHPSQPNDTRLLGGFIQNGSVTEANFLDMLSILLVVDAPYNVIRRGDNRLVTRSQNTLPLGEYEVHCNDYILISNEPWIKRLITPSTSQRDTRFCQKVRARDGRCVFTGIVNQGAAYGRWSGFISAHVYPLEAENIWADNNYSRWITHTEPGQSTINSVQNGFLVRADLHLDWDNYLMSDNYKIVVFGDNNWGVDGRTLDPVCRNPADPRHVPDELLRWHYRQSVFANMRGSGEPVFEHDFPLGSDMMGEIREGPYAKERFEMELEKRLKV</sequence>
<feature type="domain" description="HNH nuclease" evidence="1">
    <location>
        <begin position="123"/>
        <end position="197"/>
    </location>
</feature>
<dbReference type="Pfam" id="PF25324">
    <property type="entry name" value="DUF7881"/>
    <property type="match status" value="1"/>
</dbReference>
<comment type="caution">
    <text evidence="3">The sequence shown here is derived from an EMBL/GenBank/DDBJ whole genome shotgun (WGS) entry which is preliminary data.</text>
</comment>
<proteinExistence type="predicted"/>
<evidence type="ECO:0000259" key="1">
    <source>
        <dbReference type="Pfam" id="PF13391"/>
    </source>
</evidence>
<gene>
    <name evidence="3" type="ORF">Clacol_003444</name>
</gene>
<name>A0AAV5A6U0_9AGAM</name>
<evidence type="ECO:0008006" key="5">
    <source>
        <dbReference type="Google" id="ProtNLM"/>
    </source>
</evidence>
<keyword evidence="4" id="KW-1185">Reference proteome</keyword>
<organism evidence="3 4">
    <name type="scientific">Clathrus columnatus</name>
    <dbReference type="NCBI Taxonomy" id="1419009"/>
    <lineage>
        <taxon>Eukaryota</taxon>
        <taxon>Fungi</taxon>
        <taxon>Dikarya</taxon>
        <taxon>Basidiomycota</taxon>
        <taxon>Agaricomycotina</taxon>
        <taxon>Agaricomycetes</taxon>
        <taxon>Phallomycetidae</taxon>
        <taxon>Phallales</taxon>
        <taxon>Clathraceae</taxon>
        <taxon>Clathrus</taxon>
    </lineage>
</organism>
<evidence type="ECO:0000313" key="4">
    <source>
        <dbReference type="Proteomes" id="UP001050691"/>
    </source>
</evidence>
<dbReference type="AlphaFoldDB" id="A0AAV5A6U0"/>
<dbReference type="InterPro" id="IPR057203">
    <property type="entry name" value="DUF7881"/>
</dbReference>
<dbReference type="Pfam" id="PF13391">
    <property type="entry name" value="HNH_2"/>
    <property type="match status" value="1"/>
</dbReference>
<feature type="domain" description="DUF7881" evidence="2">
    <location>
        <begin position="13"/>
        <end position="89"/>
    </location>
</feature>
<dbReference type="InterPro" id="IPR003615">
    <property type="entry name" value="HNH_nuc"/>
</dbReference>
<reference evidence="3" key="1">
    <citation type="submission" date="2021-10" db="EMBL/GenBank/DDBJ databases">
        <title>De novo Genome Assembly of Clathrus columnatus (Basidiomycota, Fungi) Using Illumina and Nanopore Sequence Data.</title>
        <authorList>
            <person name="Ogiso-Tanaka E."/>
            <person name="Itagaki H."/>
            <person name="Hosoya T."/>
            <person name="Hosaka K."/>
        </authorList>
    </citation>
    <scope>NUCLEOTIDE SEQUENCE</scope>
    <source>
        <strain evidence="3">MO-923</strain>
    </source>
</reference>
<accession>A0AAV5A6U0</accession>
<evidence type="ECO:0000259" key="2">
    <source>
        <dbReference type="Pfam" id="PF25324"/>
    </source>
</evidence>
<evidence type="ECO:0000313" key="3">
    <source>
        <dbReference type="EMBL" id="GJJ09222.1"/>
    </source>
</evidence>
<protein>
    <recommendedName>
        <fullName evidence="5">HNH nuclease domain-containing protein</fullName>
    </recommendedName>
</protein>
<dbReference type="EMBL" id="BPWL01000004">
    <property type="protein sequence ID" value="GJJ09222.1"/>
    <property type="molecule type" value="Genomic_DNA"/>
</dbReference>